<sequence length="242" mass="27279">MTEPLSERGPLVTRVSSMRDESRDLETELALAFKRWASRRGSNFKRVEQVQERCVVEESKFGDGAKLGWTRSPLLYETSVVWHASVGAVFDENRRKYIIDYATLGETTTSSGRPRKSDAWVKKSETKTLWWIVEVDGLPFTKAIPEAEGLKCEEAVIEWGRAMLEAEGQKSVDKTMAVLAVARKAVQESVYFDDRYGARFSYGFGPAKAPLLSTITFSENNMNLSFVSSIKFVDHTRSSGRL</sequence>
<name>A0A7J6QQC5_PEROL</name>
<evidence type="ECO:0000313" key="1">
    <source>
        <dbReference type="EMBL" id="KAF4709740.1"/>
    </source>
</evidence>
<protein>
    <submittedName>
        <fullName evidence="1">Uncharacterized protein</fullName>
    </submittedName>
</protein>
<proteinExistence type="predicted"/>
<dbReference type="Proteomes" id="UP000553632">
    <property type="component" value="Unassembled WGS sequence"/>
</dbReference>
<accession>A0A7J6QQC5</accession>
<comment type="caution">
    <text evidence="1">The sequence shown here is derived from an EMBL/GenBank/DDBJ whole genome shotgun (WGS) entry which is preliminary data.</text>
</comment>
<reference evidence="1 2" key="1">
    <citation type="submission" date="2020-04" db="EMBL/GenBank/DDBJ databases">
        <title>Perkinsus olseni comparative genomics.</title>
        <authorList>
            <person name="Bogema D.R."/>
        </authorList>
    </citation>
    <scope>NUCLEOTIDE SEQUENCE [LARGE SCALE GENOMIC DNA]</scope>
    <source>
        <strain evidence="1 2">ATCC PRA-207</strain>
    </source>
</reference>
<keyword evidence="2" id="KW-1185">Reference proteome</keyword>
<feature type="non-terminal residue" evidence="1">
    <location>
        <position position="1"/>
    </location>
</feature>
<dbReference type="EMBL" id="JABANO010031757">
    <property type="protein sequence ID" value="KAF4709740.1"/>
    <property type="molecule type" value="Genomic_DNA"/>
</dbReference>
<organism evidence="1 2">
    <name type="scientific">Perkinsus olseni</name>
    <name type="common">Perkinsus atlanticus</name>
    <dbReference type="NCBI Taxonomy" id="32597"/>
    <lineage>
        <taxon>Eukaryota</taxon>
        <taxon>Sar</taxon>
        <taxon>Alveolata</taxon>
        <taxon>Perkinsozoa</taxon>
        <taxon>Perkinsea</taxon>
        <taxon>Perkinsida</taxon>
        <taxon>Perkinsidae</taxon>
        <taxon>Perkinsus</taxon>
    </lineage>
</organism>
<evidence type="ECO:0000313" key="2">
    <source>
        <dbReference type="Proteomes" id="UP000553632"/>
    </source>
</evidence>
<gene>
    <name evidence="1" type="ORF">FOZ63_010356</name>
</gene>
<dbReference type="AlphaFoldDB" id="A0A7J6QQC5"/>